<proteinExistence type="predicted"/>
<organism evidence="2">
    <name type="scientific">marine sediment metagenome</name>
    <dbReference type="NCBI Taxonomy" id="412755"/>
    <lineage>
        <taxon>unclassified sequences</taxon>
        <taxon>metagenomes</taxon>
        <taxon>ecological metagenomes</taxon>
    </lineage>
</organism>
<dbReference type="EMBL" id="LAZR01009560">
    <property type="protein sequence ID" value="KKM71889.1"/>
    <property type="molecule type" value="Genomic_DNA"/>
</dbReference>
<sequence length="57" mass="6605">MTSAFKYAILQIIKLGSLKMRLPKFPVKNKKQDDWAKKELKQRAKNRATEKSVKAIS</sequence>
<feature type="region of interest" description="Disordered" evidence="1">
    <location>
        <begin position="33"/>
        <end position="57"/>
    </location>
</feature>
<gene>
    <name evidence="2" type="ORF">LCGC14_1426080</name>
</gene>
<reference evidence="2" key="1">
    <citation type="journal article" date="2015" name="Nature">
        <title>Complex archaea that bridge the gap between prokaryotes and eukaryotes.</title>
        <authorList>
            <person name="Spang A."/>
            <person name="Saw J.H."/>
            <person name="Jorgensen S.L."/>
            <person name="Zaremba-Niedzwiedzka K."/>
            <person name="Martijn J."/>
            <person name="Lind A.E."/>
            <person name="van Eijk R."/>
            <person name="Schleper C."/>
            <person name="Guy L."/>
            <person name="Ettema T.J."/>
        </authorList>
    </citation>
    <scope>NUCLEOTIDE SEQUENCE</scope>
</reference>
<accession>A0A0F9JPX9</accession>
<name>A0A0F9JPX9_9ZZZZ</name>
<evidence type="ECO:0000313" key="2">
    <source>
        <dbReference type="EMBL" id="KKM71889.1"/>
    </source>
</evidence>
<dbReference type="AlphaFoldDB" id="A0A0F9JPX9"/>
<protein>
    <submittedName>
        <fullName evidence="2">Uncharacterized protein</fullName>
    </submittedName>
</protein>
<comment type="caution">
    <text evidence="2">The sequence shown here is derived from an EMBL/GenBank/DDBJ whole genome shotgun (WGS) entry which is preliminary data.</text>
</comment>
<evidence type="ECO:0000256" key="1">
    <source>
        <dbReference type="SAM" id="MobiDB-lite"/>
    </source>
</evidence>